<evidence type="ECO:0000313" key="1">
    <source>
        <dbReference type="EMBL" id="VVQ19440.1"/>
    </source>
</evidence>
<sequence>MDVNENASCLNDYGYRTFFASKLAPTKCFMTLAQTHKHLAGRAILPIAGHGRIKG</sequence>
<reference evidence="1 2" key="1">
    <citation type="submission" date="2019-09" db="EMBL/GenBank/DDBJ databases">
        <authorList>
            <person name="Chandra G."/>
            <person name="Truman W A."/>
        </authorList>
    </citation>
    <scope>NUCLEOTIDE SEQUENCE [LARGE SCALE GENOMIC DNA]</scope>
    <source>
        <strain evidence="1">PS938</strain>
    </source>
</reference>
<accession>A0A5E7VB51</accession>
<organism evidence="1 2">
    <name type="scientific">Pseudomonas fluorescens</name>
    <dbReference type="NCBI Taxonomy" id="294"/>
    <lineage>
        <taxon>Bacteria</taxon>
        <taxon>Pseudomonadati</taxon>
        <taxon>Pseudomonadota</taxon>
        <taxon>Gammaproteobacteria</taxon>
        <taxon>Pseudomonadales</taxon>
        <taxon>Pseudomonadaceae</taxon>
        <taxon>Pseudomonas</taxon>
    </lineage>
</organism>
<evidence type="ECO:0000313" key="2">
    <source>
        <dbReference type="Proteomes" id="UP000327191"/>
    </source>
</evidence>
<dbReference type="AlphaFoldDB" id="A0A5E7VB51"/>
<name>A0A5E7VB51_PSEFL</name>
<dbReference type="EMBL" id="CABVJE010000023">
    <property type="protein sequence ID" value="VVQ19440.1"/>
    <property type="molecule type" value="Genomic_DNA"/>
</dbReference>
<gene>
    <name evidence="1" type="ORF">PS938_04727</name>
</gene>
<dbReference type="Proteomes" id="UP000327191">
    <property type="component" value="Unassembled WGS sequence"/>
</dbReference>
<proteinExistence type="predicted"/>
<protein>
    <submittedName>
        <fullName evidence="1">Uncharacterized protein</fullName>
    </submittedName>
</protein>